<dbReference type="GO" id="GO:0006412">
    <property type="term" value="P:translation"/>
    <property type="evidence" value="ECO:0007669"/>
    <property type="project" value="InterPro"/>
</dbReference>
<dbReference type="InterPro" id="IPR012678">
    <property type="entry name" value="Ribosomal_uL23/eL15/eS24_sf"/>
</dbReference>
<evidence type="ECO:0000256" key="4">
    <source>
        <dbReference type="SAM" id="MobiDB-lite"/>
    </source>
</evidence>
<protein>
    <recommendedName>
        <fullName evidence="3">30S ribosomal protein S24e</fullName>
    </recommendedName>
</protein>
<organism evidence="5 6">
    <name type="scientific">Candidatus Undinarchaeum marinum</name>
    <dbReference type="NCBI Taxonomy" id="2756141"/>
    <lineage>
        <taxon>Archaea</taxon>
        <taxon>Candidatus Undinarchaeota</taxon>
        <taxon>Candidatus Undinarchaeia</taxon>
        <taxon>Candidatus Undinarchaeales</taxon>
        <taxon>Candidatus Undinarchaeaceae</taxon>
        <taxon>Candidatus Undinarchaeum</taxon>
    </lineage>
</organism>
<feature type="compositionally biased region" description="Basic and acidic residues" evidence="4">
    <location>
        <begin position="103"/>
        <end position="139"/>
    </location>
</feature>
<name>A0A832XG54_9ARCH</name>
<dbReference type="EMBL" id="DVAD01000015">
    <property type="protein sequence ID" value="HIJ99813.1"/>
    <property type="molecule type" value="Genomic_DNA"/>
</dbReference>
<feature type="region of interest" description="Disordered" evidence="4">
    <location>
        <begin position="82"/>
        <end position="139"/>
    </location>
</feature>
<comment type="caution">
    <text evidence="5">The sequence shown here is derived from an EMBL/GenBank/DDBJ whole genome shotgun (WGS) entry which is preliminary data.</text>
</comment>
<dbReference type="GO" id="GO:1990904">
    <property type="term" value="C:ribonucleoprotein complex"/>
    <property type="evidence" value="ECO:0007669"/>
    <property type="project" value="UniProtKB-KW"/>
</dbReference>
<keyword evidence="1" id="KW-0689">Ribosomal protein</keyword>
<sequence>MNIKILNEKENKLIGRKEYEILVENPGPTVSKESLLPEVCKALKCEEGLMVILQINQVYGAKHSIARVDVYNSEDILKQYRREEKSVEEKPESEEAPSETSEESPKESGKKTEEAKEDSPADEKPAEEAKEADNAAEEK</sequence>
<accession>A0A832XG54</accession>
<evidence type="ECO:0000313" key="6">
    <source>
        <dbReference type="Proteomes" id="UP000604391"/>
    </source>
</evidence>
<evidence type="ECO:0000256" key="3">
    <source>
        <dbReference type="ARBA" id="ARBA00035358"/>
    </source>
</evidence>
<evidence type="ECO:0000313" key="5">
    <source>
        <dbReference type="EMBL" id="HIJ99813.1"/>
    </source>
</evidence>
<evidence type="ECO:0000256" key="1">
    <source>
        <dbReference type="ARBA" id="ARBA00022980"/>
    </source>
</evidence>
<dbReference type="SUPFAM" id="SSF54189">
    <property type="entry name" value="Ribosomal proteins S24e, L23 and L15e"/>
    <property type="match status" value="1"/>
</dbReference>
<dbReference type="GO" id="GO:0005840">
    <property type="term" value="C:ribosome"/>
    <property type="evidence" value="ECO:0007669"/>
    <property type="project" value="UniProtKB-KW"/>
</dbReference>
<evidence type="ECO:0000256" key="2">
    <source>
        <dbReference type="ARBA" id="ARBA00023274"/>
    </source>
</evidence>
<dbReference type="InterPro" id="IPR053709">
    <property type="entry name" value="eRP_eS24_sf"/>
</dbReference>
<keyword evidence="2" id="KW-0687">Ribonucleoprotein</keyword>
<dbReference type="Gene3D" id="3.30.70.3370">
    <property type="match status" value="1"/>
</dbReference>
<dbReference type="InterPro" id="IPR001976">
    <property type="entry name" value="Ribosomal_eS24"/>
</dbReference>
<dbReference type="GO" id="GO:0003735">
    <property type="term" value="F:structural constituent of ribosome"/>
    <property type="evidence" value="ECO:0007669"/>
    <property type="project" value="InterPro"/>
</dbReference>
<reference evidence="5 6" key="1">
    <citation type="journal article" name="Nat. Commun.">
        <title>Undinarchaeota illuminate DPANN phylogeny and the impact of gene transfer on archaeal evolution.</title>
        <authorList>
            <person name="Dombrowski N."/>
            <person name="Williams T.A."/>
            <person name="Sun J."/>
            <person name="Woodcroft B.J."/>
            <person name="Lee J.H."/>
            <person name="Minh B.Q."/>
            <person name="Rinke C."/>
            <person name="Spang A."/>
        </authorList>
    </citation>
    <scope>NUCLEOTIDE SEQUENCE [LARGE SCALE GENOMIC DNA]</scope>
    <source>
        <strain evidence="5">MAG_bin17</strain>
    </source>
</reference>
<proteinExistence type="predicted"/>
<keyword evidence="6" id="KW-1185">Reference proteome</keyword>
<feature type="compositionally biased region" description="Acidic residues" evidence="4">
    <location>
        <begin position="91"/>
        <end position="102"/>
    </location>
</feature>
<dbReference type="AlphaFoldDB" id="A0A832XG54"/>
<gene>
    <name evidence="5" type="ORF">H1011_03285</name>
</gene>
<dbReference type="Pfam" id="PF01282">
    <property type="entry name" value="Ribosomal_S24e"/>
    <property type="match status" value="1"/>
</dbReference>
<dbReference type="Proteomes" id="UP000604391">
    <property type="component" value="Unassembled WGS sequence"/>
</dbReference>